<gene>
    <name evidence="2" type="ORF">HAKA00212_LOCUS19094</name>
</gene>
<evidence type="ECO:0000313" key="2">
    <source>
        <dbReference type="EMBL" id="CAE0640275.1"/>
    </source>
</evidence>
<accession>A0A7S3Y3R7</accession>
<feature type="signal peptide" evidence="1">
    <location>
        <begin position="1"/>
        <end position="23"/>
    </location>
</feature>
<name>A0A7S3Y3R7_HETAK</name>
<feature type="chain" id="PRO_5031326283" evidence="1">
    <location>
        <begin position="24"/>
        <end position="629"/>
    </location>
</feature>
<protein>
    <submittedName>
        <fullName evidence="2">Uncharacterized protein</fullName>
    </submittedName>
</protein>
<dbReference type="PANTHER" id="PTHR47771">
    <property type="entry name" value="LD27203P-RELATED"/>
    <property type="match status" value="1"/>
</dbReference>
<dbReference type="PANTHER" id="PTHR47771:SF14">
    <property type="entry name" value="RH73259P"/>
    <property type="match status" value="1"/>
</dbReference>
<organism evidence="2">
    <name type="scientific">Heterosigma akashiwo</name>
    <name type="common">Chromophytic alga</name>
    <name type="synonym">Heterosigma carterae</name>
    <dbReference type="NCBI Taxonomy" id="2829"/>
    <lineage>
        <taxon>Eukaryota</taxon>
        <taxon>Sar</taxon>
        <taxon>Stramenopiles</taxon>
        <taxon>Ochrophyta</taxon>
        <taxon>Raphidophyceae</taxon>
        <taxon>Chattonellales</taxon>
        <taxon>Chattonellaceae</taxon>
        <taxon>Heterosigma</taxon>
    </lineage>
</organism>
<dbReference type="EMBL" id="HBIU01042092">
    <property type="protein sequence ID" value="CAE0640275.1"/>
    <property type="molecule type" value="Transcribed_RNA"/>
</dbReference>
<reference evidence="2" key="1">
    <citation type="submission" date="2021-01" db="EMBL/GenBank/DDBJ databases">
        <authorList>
            <person name="Corre E."/>
            <person name="Pelletier E."/>
            <person name="Niang G."/>
            <person name="Scheremetjew M."/>
            <person name="Finn R."/>
            <person name="Kale V."/>
            <person name="Holt S."/>
            <person name="Cochrane G."/>
            <person name="Meng A."/>
            <person name="Brown T."/>
            <person name="Cohen L."/>
        </authorList>
    </citation>
    <scope>NUCLEOTIDE SEQUENCE</scope>
    <source>
        <strain evidence="2">CCMP3107</strain>
    </source>
</reference>
<evidence type="ECO:0000256" key="1">
    <source>
        <dbReference type="SAM" id="SignalP"/>
    </source>
</evidence>
<dbReference type="AlphaFoldDB" id="A0A7S3Y3R7"/>
<keyword evidence="1" id="KW-0732">Signal</keyword>
<sequence length="629" mass="63265">MIYSKDRLAKLVGVLCFLQLSSGFLISKPSGSAVRNEVGTILNMAEEDEGKPLTGYAKRRLSTKVTFGARDLPKENAISDMENIEEMPEKIELDPQATPVMKAPGTIKPSSPPPAPVSGDDAKQFTGPTGYDARRLSTSLKFQGKERPKENAIADVENPEDMDQALTEVVMGGMRMFLPQAQADAMVASGSASLPGSEPEPVVEEVKAEPVAAVKKEPVAAAKAEPVAAAKEEPAAELMEVFMGGVAMMLPTAQAQALLASGGAQKSGAAAPAPAPVPAPVAAAPAPVAAAPAPAPAPVASDELMEVSMGGSSMMLPKAQAQALLASGAAQVPGAAAPAPAPAPVPAPVAAAPAPAPAPVASDELMEVSMGGSSMMLPKAPAPAARAPAPAAAAAAPSTPSDSLMEVFLGSKGIMVPVAEATAMLAAGAVTAQAPVPVVEEPLKLKMVNVAGRDLMLPMDQAMEMLANGSARPIAAERAPKDEGTAYGLVEVNVDGSNIMVPDNVVDAMCAAGVAKRTAPKPVASLPVASATKAPAAAAASEELVEVLINGQSVFVPATQAGSLVAFGAAQRADSVPKPPAPAPAPVAAAPAPVSDPDALVEVNMNGMNMFLPAGQAEQMISMGMASRV</sequence>
<proteinExistence type="predicted"/>